<dbReference type="InterPro" id="IPR001789">
    <property type="entry name" value="Sig_transdc_resp-reg_receiver"/>
</dbReference>
<dbReference type="InterPro" id="IPR011006">
    <property type="entry name" value="CheY-like_superfamily"/>
</dbReference>
<evidence type="ECO:0000313" key="5">
    <source>
        <dbReference type="EMBL" id="PRY88575.1"/>
    </source>
</evidence>
<comment type="caution">
    <text evidence="5">The sequence shown here is derived from an EMBL/GenBank/DDBJ whole genome shotgun (WGS) entry which is preliminary data.</text>
</comment>
<evidence type="ECO:0000256" key="1">
    <source>
        <dbReference type="ARBA" id="ARBA00022553"/>
    </source>
</evidence>
<feature type="domain" description="Response regulatory" evidence="3">
    <location>
        <begin position="5"/>
        <end position="120"/>
    </location>
</feature>
<dbReference type="InterPro" id="IPR050595">
    <property type="entry name" value="Bact_response_regulator"/>
</dbReference>
<feature type="domain" description="HTH LytTR-type" evidence="4">
    <location>
        <begin position="137"/>
        <end position="234"/>
    </location>
</feature>
<dbReference type="AlphaFoldDB" id="A0A2T0WPG3"/>
<keyword evidence="5" id="KW-0238">DNA-binding</keyword>
<dbReference type="GO" id="GO:0003677">
    <property type="term" value="F:DNA binding"/>
    <property type="evidence" value="ECO:0007669"/>
    <property type="project" value="UniProtKB-KW"/>
</dbReference>
<sequence length="234" mass="26865">MIMEKILIVEDELELALNIEEIVQSFGYEVSGIYADAKSVLSYLESSKVDLILMDIQIRGDIDGIDLCYKVKDLYNIPIVFLTAYSDQQYLERISNVMYNGYLLKPFKVDGLKSAIYLALNSNNYPKLTPDYDKLNLKIRDKGYVVPIPVSEILYLKADGLYTKVITLAKSYVVRDILKDLQAQLPHQVFVRPHKSYLVNVNHIASYNSKEINIKDSVIPIRRGFFKELAEIKK</sequence>
<dbReference type="Pfam" id="PF04397">
    <property type="entry name" value="LytTR"/>
    <property type="match status" value="1"/>
</dbReference>
<name>A0A2T0WPG3_9BACT</name>
<dbReference type="CDD" id="cd17534">
    <property type="entry name" value="REC_DC-like"/>
    <property type="match status" value="1"/>
</dbReference>
<feature type="modified residue" description="4-aspartylphosphate" evidence="2">
    <location>
        <position position="55"/>
    </location>
</feature>
<dbReference type="GO" id="GO:0000160">
    <property type="term" value="P:phosphorelay signal transduction system"/>
    <property type="evidence" value="ECO:0007669"/>
    <property type="project" value="InterPro"/>
</dbReference>
<dbReference type="InterPro" id="IPR007492">
    <property type="entry name" value="LytTR_DNA-bd_dom"/>
</dbReference>
<dbReference type="PANTHER" id="PTHR44591">
    <property type="entry name" value="STRESS RESPONSE REGULATOR PROTEIN 1"/>
    <property type="match status" value="1"/>
</dbReference>
<evidence type="ECO:0000256" key="2">
    <source>
        <dbReference type="PROSITE-ProRule" id="PRU00169"/>
    </source>
</evidence>
<gene>
    <name evidence="5" type="ORF">CLW00_104226</name>
</gene>
<evidence type="ECO:0000259" key="4">
    <source>
        <dbReference type="PROSITE" id="PS50930"/>
    </source>
</evidence>
<dbReference type="Proteomes" id="UP000238157">
    <property type="component" value="Unassembled WGS sequence"/>
</dbReference>
<dbReference type="Pfam" id="PF00072">
    <property type="entry name" value="Response_reg"/>
    <property type="match status" value="1"/>
</dbReference>
<keyword evidence="6" id="KW-1185">Reference proteome</keyword>
<dbReference type="PROSITE" id="PS50930">
    <property type="entry name" value="HTH_LYTTR"/>
    <property type="match status" value="1"/>
</dbReference>
<protein>
    <submittedName>
        <fullName evidence="5">DNA-binding LytR/AlgR family response regulator</fullName>
    </submittedName>
</protein>
<accession>A0A2T0WPG3</accession>
<organism evidence="5 6">
    <name type="scientific">Mongoliibacter ruber</name>
    <dbReference type="NCBI Taxonomy" id="1750599"/>
    <lineage>
        <taxon>Bacteria</taxon>
        <taxon>Pseudomonadati</taxon>
        <taxon>Bacteroidota</taxon>
        <taxon>Cytophagia</taxon>
        <taxon>Cytophagales</taxon>
        <taxon>Cyclobacteriaceae</taxon>
        <taxon>Mongoliibacter</taxon>
    </lineage>
</organism>
<evidence type="ECO:0000259" key="3">
    <source>
        <dbReference type="PROSITE" id="PS50110"/>
    </source>
</evidence>
<reference evidence="5 6" key="1">
    <citation type="submission" date="2018-03" db="EMBL/GenBank/DDBJ databases">
        <title>Genomic Encyclopedia of Archaeal and Bacterial Type Strains, Phase II (KMG-II): from individual species to whole genera.</title>
        <authorList>
            <person name="Goeker M."/>
        </authorList>
    </citation>
    <scope>NUCLEOTIDE SEQUENCE [LARGE SCALE GENOMIC DNA]</scope>
    <source>
        <strain evidence="5 6">DSM 27929</strain>
    </source>
</reference>
<dbReference type="SUPFAM" id="SSF52172">
    <property type="entry name" value="CheY-like"/>
    <property type="match status" value="1"/>
</dbReference>
<evidence type="ECO:0000313" key="6">
    <source>
        <dbReference type="Proteomes" id="UP000238157"/>
    </source>
</evidence>
<proteinExistence type="predicted"/>
<dbReference type="Gene3D" id="2.40.50.1020">
    <property type="entry name" value="LytTr DNA-binding domain"/>
    <property type="match status" value="1"/>
</dbReference>
<dbReference type="SMART" id="SM00850">
    <property type="entry name" value="LytTR"/>
    <property type="match status" value="1"/>
</dbReference>
<keyword evidence="1 2" id="KW-0597">Phosphoprotein</keyword>
<dbReference type="EMBL" id="PVTR01000004">
    <property type="protein sequence ID" value="PRY88575.1"/>
    <property type="molecule type" value="Genomic_DNA"/>
</dbReference>
<dbReference type="SMART" id="SM00448">
    <property type="entry name" value="REC"/>
    <property type="match status" value="1"/>
</dbReference>
<dbReference type="PANTHER" id="PTHR44591:SF3">
    <property type="entry name" value="RESPONSE REGULATORY DOMAIN-CONTAINING PROTEIN"/>
    <property type="match status" value="1"/>
</dbReference>
<dbReference type="PROSITE" id="PS50110">
    <property type="entry name" value="RESPONSE_REGULATORY"/>
    <property type="match status" value="1"/>
</dbReference>
<dbReference type="Gene3D" id="3.40.50.2300">
    <property type="match status" value="1"/>
</dbReference>